<feature type="compositionally biased region" description="Basic and acidic residues" evidence="1">
    <location>
        <begin position="442"/>
        <end position="461"/>
    </location>
</feature>
<comment type="caution">
    <text evidence="2">The sequence shown here is derived from an EMBL/GenBank/DDBJ whole genome shotgun (WGS) entry which is preliminary data.</text>
</comment>
<dbReference type="Proteomes" id="UP000604046">
    <property type="component" value="Unassembled WGS sequence"/>
</dbReference>
<name>A0A812LE17_9DINO</name>
<feature type="compositionally biased region" description="Basic and acidic residues" evidence="1">
    <location>
        <begin position="482"/>
        <end position="496"/>
    </location>
</feature>
<feature type="compositionally biased region" description="Basic residues" evidence="1">
    <location>
        <begin position="395"/>
        <end position="405"/>
    </location>
</feature>
<feature type="compositionally biased region" description="Basic and acidic residues" evidence="1">
    <location>
        <begin position="561"/>
        <end position="581"/>
    </location>
</feature>
<dbReference type="OrthoDB" id="491433at2759"/>
<evidence type="ECO:0000256" key="1">
    <source>
        <dbReference type="SAM" id="MobiDB-lite"/>
    </source>
</evidence>
<feature type="compositionally biased region" description="Basic and acidic residues" evidence="1">
    <location>
        <begin position="520"/>
        <end position="535"/>
    </location>
</feature>
<protein>
    <submittedName>
        <fullName evidence="2">Uncharacterized protein</fullName>
    </submittedName>
</protein>
<feature type="compositionally biased region" description="Low complexity" evidence="1">
    <location>
        <begin position="366"/>
        <end position="379"/>
    </location>
</feature>
<evidence type="ECO:0000313" key="3">
    <source>
        <dbReference type="Proteomes" id="UP000604046"/>
    </source>
</evidence>
<keyword evidence="3" id="KW-1185">Reference proteome</keyword>
<dbReference type="AlphaFoldDB" id="A0A812LE17"/>
<gene>
    <name evidence="2" type="ORF">SNAT2548_LOCUS11572</name>
</gene>
<accession>A0A812LE17</accession>
<organism evidence="2 3">
    <name type="scientific">Symbiodinium natans</name>
    <dbReference type="NCBI Taxonomy" id="878477"/>
    <lineage>
        <taxon>Eukaryota</taxon>
        <taxon>Sar</taxon>
        <taxon>Alveolata</taxon>
        <taxon>Dinophyceae</taxon>
        <taxon>Suessiales</taxon>
        <taxon>Symbiodiniaceae</taxon>
        <taxon>Symbiodinium</taxon>
    </lineage>
</organism>
<evidence type="ECO:0000313" key="2">
    <source>
        <dbReference type="EMBL" id="CAE7245342.1"/>
    </source>
</evidence>
<dbReference type="EMBL" id="CAJNDS010001046">
    <property type="protein sequence ID" value="CAE7245342.1"/>
    <property type="molecule type" value="Genomic_DNA"/>
</dbReference>
<feature type="compositionally biased region" description="Basic residues" evidence="1">
    <location>
        <begin position="710"/>
        <end position="729"/>
    </location>
</feature>
<proteinExistence type="predicted"/>
<sequence>MEVFAGIKTIANGFMYLGLQAATFELKDGKDQDILSGLGFAYSLSLALRLYWKESWGSTGRSPTTPEGNTAIQVVKDGKLGLQDAAIVPVDETPTQQLFVGDFTETLGEDDVLLGMHARIANSWVLAVLLRHEAFTVRCPTKPELEVMLEAFNEKCKRLVFRTPNDMRRNVVKVQKLWSTLRRLWQNSPYGSKSDEVQTLKNHMKVNPRLRRDIANKVEMELAEVVTGEDSDVSDSFWPKDDTPQLDDGCDDLEAAELFDSPTGHVTPVMFEGPVLESDEDAFDKDALDAELARVYPEEEFKAAPELEDIDIEKMFEEASFPSPNDLPEHDKKTLKKKSKARLSDSESETLILGEPDKTKHPRKISASAACSSKSAKASNCRTTSSEDESDKVATKRAKRSKKEKRHLDTQSSEDNYAYEKPKKGNVAASKKRESRRKKEVRVKDKKAGSESESLRSKAAQDTKVASRRSKDTESCEDDYSEREAKLRVPKPDKMGGSKRKRKALESRPDLEMESSDDDDTKHQLHKISKDDSKRQLHKISKADLVSEGGSSTKGGKHKTKTDVKEPKPSETESSEDDSKCQLHKISKADLVSEGASSTKGGKRKTKTDVKEPKPRSKAEGSEDDSKHQLRKISKADLVSSETESSEDDSKHQRRKISKAEGASSTMGGEHKTKTDVKEPKPRSETVRPKDDGSGNDRADDSAVEDPHVPKRASKAREKPKKGGSRKSMHKSDKKGDRTSTGAASCSDEKEIMDSFEEEYREVLIVLPPELFPVSTKHGKHSFTRQIDNTSAVVEVLLRQRAFKAKKKADGTSISTRVSFQEDVHQAWESVRSIIGPKPTLLYSNYKFIEKLFLPLPAGIDWDADMASRSKDASGRVQVHGGPDLKESQHYPALFGRAVAELVVGHQASLVLPTVC</sequence>
<feature type="compositionally biased region" description="Basic and acidic residues" evidence="1">
    <location>
        <begin position="669"/>
        <end position="709"/>
    </location>
</feature>
<reference evidence="2" key="1">
    <citation type="submission" date="2021-02" db="EMBL/GenBank/DDBJ databases">
        <authorList>
            <person name="Dougan E. K."/>
            <person name="Rhodes N."/>
            <person name="Thang M."/>
            <person name="Chan C."/>
        </authorList>
    </citation>
    <scope>NUCLEOTIDE SEQUENCE</scope>
</reference>
<feature type="region of interest" description="Disordered" evidence="1">
    <location>
        <begin position="320"/>
        <end position="749"/>
    </location>
</feature>
<feature type="compositionally biased region" description="Basic and acidic residues" evidence="1">
    <location>
        <begin position="607"/>
        <end position="628"/>
    </location>
</feature>